<dbReference type="AlphaFoldDB" id="A0A1D1UM93"/>
<dbReference type="EMBL" id="BDGG01000001">
    <property type="protein sequence ID" value="GAU88762.1"/>
    <property type="molecule type" value="Genomic_DNA"/>
</dbReference>
<keyword evidence="2" id="KW-1185">Reference proteome</keyword>
<evidence type="ECO:0000313" key="1">
    <source>
        <dbReference type="EMBL" id="GAU88762.1"/>
    </source>
</evidence>
<protein>
    <submittedName>
        <fullName evidence="1">Uncharacterized protein</fullName>
    </submittedName>
</protein>
<organism evidence="1 2">
    <name type="scientific">Ramazzottius varieornatus</name>
    <name type="common">Water bear</name>
    <name type="synonym">Tardigrade</name>
    <dbReference type="NCBI Taxonomy" id="947166"/>
    <lineage>
        <taxon>Eukaryota</taxon>
        <taxon>Metazoa</taxon>
        <taxon>Ecdysozoa</taxon>
        <taxon>Tardigrada</taxon>
        <taxon>Eutardigrada</taxon>
        <taxon>Parachela</taxon>
        <taxon>Hypsibioidea</taxon>
        <taxon>Ramazzottiidae</taxon>
        <taxon>Ramazzottius</taxon>
    </lineage>
</organism>
<gene>
    <name evidence="1" type="primary">RvY_01399-1</name>
    <name evidence="1" type="synonym">RvY_01399.1</name>
    <name evidence="1" type="ORF">RvY_01399</name>
</gene>
<accession>A0A1D1UM93</accession>
<proteinExistence type="predicted"/>
<sequence length="232" mass="26708">MAVENLTEDSGGVKLPISKRRCDEHVLVSSVCSAGYSQKQKEQQYYIQVQLHGSGYVLFWTQSRTLSAKYPLGVEGQKLQELTSETSGFDHNFINIRLNTYRHEQQRYQTRDESINFTDLTYEWSGGRKANRTVPRRVKTIKNNRRPHIILPSVKSTCKDSPAGDSARNVGYGEGLQKITLFSLAISEVNRVEGMWRLTRIPSRMKFQGWALRMLWKHPRMTTVTTNVMYDA</sequence>
<name>A0A1D1UM93_RAMVA</name>
<comment type="caution">
    <text evidence="1">The sequence shown here is derived from an EMBL/GenBank/DDBJ whole genome shotgun (WGS) entry which is preliminary data.</text>
</comment>
<reference evidence="1 2" key="1">
    <citation type="journal article" date="2016" name="Nat. Commun.">
        <title>Extremotolerant tardigrade genome and improved radiotolerance of human cultured cells by tardigrade-unique protein.</title>
        <authorList>
            <person name="Hashimoto T."/>
            <person name="Horikawa D.D."/>
            <person name="Saito Y."/>
            <person name="Kuwahara H."/>
            <person name="Kozuka-Hata H."/>
            <person name="Shin-I T."/>
            <person name="Minakuchi Y."/>
            <person name="Ohishi K."/>
            <person name="Motoyama A."/>
            <person name="Aizu T."/>
            <person name="Enomoto A."/>
            <person name="Kondo K."/>
            <person name="Tanaka S."/>
            <person name="Hara Y."/>
            <person name="Koshikawa S."/>
            <person name="Sagara H."/>
            <person name="Miura T."/>
            <person name="Yokobori S."/>
            <person name="Miyagawa K."/>
            <person name="Suzuki Y."/>
            <person name="Kubo T."/>
            <person name="Oyama M."/>
            <person name="Kohara Y."/>
            <person name="Fujiyama A."/>
            <person name="Arakawa K."/>
            <person name="Katayama T."/>
            <person name="Toyoda A."/>
            <person name="Kunieda T."/>
        </authorList>
    </citation>
    <scope>NUCLEOTIDE SEQUENCE [LARGE SCALE GENOMIC DNA]</scope>
    <source>
        <strain evidence="1 2">YOKOZUNA-1</strain>
    </source>
</reference>
<dbReference type="Proteomes" id="UP000186922">
    <property type="component" value="Unassembled WGS sequence"/>
</dbReference>
<evidence type="ECO:0000313" key="2">
    <source>
        <dbReference type="Proteomes" id="UP000186922"/>
    </source>
</evidence>